<dbReference type="EMBL" id="MPUH01000389">
    <property type="protein sequence ID" value="OMJ81201.1"/>
    <property type="molecule type" value="Genomic_DNA"/>
</dbReference>
<sequence>MKPKLIEPSSFFFNDLLSLNDRSEGHYWKKELKLEKIDEITEFSENSIIDTVPIEETPKSKFSEEKVIIYSHRSSFLIYFLQTLCRHPKIYNYFVCEGIENQILIPSRKRKGASKSKLNMTAPISLKDTLKVKSENSISVDNESSVISQEISFPISKSSRKAVIYKRPIFTYGSKAYSELSETSSIRSYSTNKNSRMNLLRRRVTLKSADPKLKNLFNLITENHSRMTSDNFSNYLAQRYPKHICDVLINSFDFKSWNFHEFVTEMNKFITQGEEKHLRLCFKLFDFDKDEKISYKDTFTAMRLRKENIYDSDLVILMQTFELKKQGRLKNLKGKMLRRKSTFSLMKEIGEQGAKPITKIKESLVPIDPAINLKEFFMVKFHGRPQILLDIFLYVAGYNFMLEKGFIERSPIHSSKNSENIVVEMNLSPEFNDIIRKSDKYDYLCHLDSSMRLYKKSQLDDLLKKFKFLQSKEKFKIRIITKQSMIENFVIYIQPKLLGYNNEYLSTRFYEYLSQSKDLSKAVFLSKMYPLVANPSQLVINRLSFDLYDFRCDGRLKVDEINRMYESLPESSPAYNECSIMVNMFIDSIFDRVREKLRFIDFPRFVEIVKISILGKDIVNLFMTPFDECLDRISLAFEVKNDT</sequence>
<dbReference type="PROSITE" id="PS50222">
    <property type="entry name" value="EF_HAND_2"/>
    <property type="match status" value="1"/>
</dbReference>
<proteinExistence type="predicted"/>
<dbReference type="Gene3D" id="1.10.238.10">
    <property type="entry name" value="EF-hand"/>
    <property type="match status" value="1"/>
</dbReference>
<comment type="caution">
    <text evidence="2">The sequence shown here is derived from an EMBL/GenBank/DDBJ whole genome shotgun (WGS) entry which is preliminary data.</text>
</comment>
<gene>
    <name evidence="2" type="ORF">SteCoe_18377</name>
</gene>
<dbReference type="OrthoDB" id="305670at2759"/>
<evidence type="ECO:0000313" key="3">
    <source>
        <dbReference type="Proteomes" id="UP000187209"/>
    </source>
</evidence>
<dbReference type="GO" id="GO:0005509">
    <property type="term" value="F:calcium ion binding"/>
    <property type="evidence" value="ECO:0007669"/>
    <property type="project" value="InterPro"/>
</dbReference>
<evidence type="ECO:0000313" key="2">
    <source>
        <dbReference type="EMBL" id="OMJ81201.1"/>
    </source>
</evidence>
<keyword evidence="3" id="KW-1185">Reference proteome</keyword>
<reference evidence="2 3" key="1">
    <citation type="submission" date="2016-11" db="EMBL/GenBank/DDBJ databases">
        <title>The macronuclear genome of Stentor coeruleus: a giant cell with tiny introns.</title>
        <authorList>
            <person name="Slabodnick M."/>
            <person name="Ruby J.G."/>
            <person name="Reiff S.B."/>
            <person name="Swart E.C."/>
            <person name="Gosai S."/>
            <person name="Prabakaran S."/>
            <person name="Witkowska E."/>
            <person name="Larue G.E."/>
            <person name="Fisher S."/>
            <person name="Freeman R.M."/>
            <person name="Gunawardena J."/>
            <person name="Chu W."/>
            <person name="Stover N.A."/>
            <person name="Gregory B.D."/>
            <person name="Nowacki M."/>
            <person name="Derisi J."/>
            <person name="Roy S.W."/>
            <person name="Marshall W.F."/>
            <person name="Sood P."/>
        </authorList>
    </citation>
    <scope>NUCLEOTIDE SEQUENCE [LARGE SCALE GENOMIC DNA]</scope>
    <source>
        <strain evidence="2">WM001</strain>
    </source>
</reference>
<dbReference type="Proteomes" id="UP000187209">
    <property type="component" value="Unassembled WGS sequence"/>
</dbReference>
<evidence type="ECO:0000259" key="1">
    <source>
        <dbReference type="PROSITE" id="PS50222"/>
    </source>
</evidence>
<dbReference type="SUPFAM" id="SSF47473">
    <property type="entry name" value="EF-hand"/>
    <property type="match status" value="1"/>
</dbReference>
<protein>
    <recommendedName>
        <fullName evidence="1">EF-hand domain-containing protein</fullName>
    </recommendedName>
</protein>
<name>A0A1R2BWW5_9CILI</name>
<feature type="domain" description="EF-hand" evidence="1">
    <location>
        <begin position="273"/>
        <end position="308"/>
    </location>
</feature>
<dbReference type="InterPro" id="IPR002048">
    <property type="entry name" value="EF_hand_dom"/>
</dbReference>
<dbReference type="InterPro" id="IPR011992">
    <property type="entry name" value="EF-hand-dom_pair"/>
</dbReference>
<accession>A0A1R2BWW5</accession>
<organism evidence="2 3">
    <name type="scientific">Stentor coeruleus</name>
    <dbReference type="NCBI Taxonomy" id="5963"/>
    <lineage>
        <taxon>Eukaryota</taxon>
        <taxon>Sar</taxon>
        <taxon>Alveolata</taxon>
        <taxon>Ciliophora</taxon>
        <taxon>Postciliodesmatophora</taxon>
        <taxon>Heterotrichea</taxon>
        <taxon>Heterotrichida</taxon>
        <taxon>Stentoridae</taxon>
        <taxon>Stentor</taxon>
    </lineage>
</organism>
<dbReference type="AlphaFoldDB" id="A0A1R2BWW5"/>